<proteinExistence type="predicted"/>
<dbReference type="AlphaFoldDB" id="A0A419DCP5"/>
<evidence type="ECO:0000313" key="2">
    <source>
        <dbReference type="Proteomes" id="UP000285655"/>
    </source>
</evidence>
<protein>
    <recommendedName>
        <fullName evidence="3">SGNH/GDSL hydrolase family protein</fullName>
    </recommendedName>
</protein>
<organism evidence="1 2">
    <name type="scientific">candidate division WS5 bacterium</name>
    <dbReference type="NCBI Taxonomy" id="2093353"/>
    <lineage>
        <taxon>Bacteria</taxon>
        <taxon>candidate division WS5</taxon>
    </lineage>
</organism>
<sequence>MAISRNKRILFSIIIIVILMTLAEVIARLVPGTKQVVPAGISRFDPLLGWSLKPASHASGWVGDHKVDYRINSKGLRDNEIEYKKPPGTYRIVVVGDSNTFGFGVPIEKHFTYLLEGYFRQVDVINMGVNAYGIDQELLFLRIEGFRYEPDLVMAYIPHYGDHRHMHSNRFGMNKPLFIRNDGKLVLTNSPVTDDIEIATSKSIVRKIHWWLVRRSQVYKIIRNGAIYMKNRGAHLSQSNNEFNKKPIINTADTKQDVFVRELNALGEELVYEMHKESALHKAEFVLVTMIDKLHEEAIRHNINSLHVAAPLHNKKYDLPGNLAHINESGNGVLSYEIARYLIENSLIPQNHLLKR</sequence>
<name>A0A419DCP5_9BACT</name>
<dbReference type="Gene3D" id="3.40.50.1110">
    <property type="entry name" value="SGNH hydrolase"/>
    <property type="match status" value="1"/>
</dbReference>
<dbReference type="EMBL" id="QZJW01000037">
    <property type="protein sequence ID" value="RJO60868.1"/>
    <property type="molecule type" value="Genomic_DNA"/>
</dbReference>
<accession>A0A419DCP5</accession>
<evidence type="ECO:0000313" key="1">
    <source>
        <dbReference type="EMBL" id="RJO60868.1"/>
    </source>
</evidence>
<evidence type="ECO:0008006" key="3">
    <source>
        <dbReference type="Google" id="ProtNLM"/>
    </source>
</evidence>
<reference evidence="1 2" key="1">
    <citation type="journal article" date="2017" name="ISME J.">
        <title>Energy and carbon metabolisms in a deep terrestrial subsurface fluid microbial community.</title>
        <authorList>
            <person name="Momper L."/>
            <person name="Jungbluth S.P."/>
            <person name="Lee M.D."/>
            <person name="Amend J.P."/>
        </authorList>
    </citation>
    <scope>NUCLEOTIDE SEQUENCE [LARGE SCALE GENOMIC DNA]</scope>
    <source>
        <strain evidence="1">SURF_29</strain>
    </source>
</reference>
<dbReference type="SUPFAM" id="SSF52266">
    <property type="entry name" value="SGNH hydrolase"/>
    <property type="match status" value="1"/>
</dbReference>
<dbReference type="Proteomes" id="UP000285655">
    <property type="component" value="Unassembled WGS sequence"/>
</dbReference>
<gene>
    <name evidence="1" type="ORF">C4544_04300</name>
</gene>
<dbReference type="InterPro" id="IPR036514">
    <property type="entry name" value="SGNH_hydro_sf"/>
</dbReference>
<comment type="caution">
    <text evidence="1">The sequence shown here is derived from an EMBL/GenBank/DDBJ whole genome shotgun (WGS) entry which is preliminary data.</text>
</comment>